<sequence>MSFDPNTGLPWGTNPFKVTSQETYEPLLPPPQFNTSFSSSGMNPLMHHSGLESQLNLPFSNFSSHEQAYPPSFTSSIDPIALNPSPSTFSWPGPQQPFDFSLLDGAGHEEEHKANAAIATSLFPNLATPYDSLPMGEAFDNTPTMDFLSEEATLDPINFTTNDFDHLLASMNGVGMQPSMCVTPPPQAIKVPSTPKKTKASGGFSQAIRPPCVGSSFEPSPSPQRGSVYGFSSESPQISPKGSISNFPVDFSCDSSNGRRYNNPFLNTPPSTLAPSFSSPHVSPRTPQKSKSLTPQIGKNRRQMSVTTPSSDRKAKGKSPRNKSLQDSTPSKPSRTFSMNSASKPTLNSAIFVNFTARDSKKLLNGVAPSGSSKRKKTLDGDYPQQNNKSSLSSSDLGGDSIKKRRVLSNST</sequence>
<organism evidence="2 3">
    <name type="scientific">Puccinia sorghi</name>
    <dbReference type="NCBI Taxonomy" id="27349"/>
    <lineage>
        <taxon>Eukaryota</taxon>
        <taxon>Fungi</taxon>
        <taxon>Dikarya</taxon>
        <taxon>Basidiomycota</taxon>
        <taxon>Pucciniomycotina</taxon>
        <taxon>Pucciniomycetes</taxon>
        <taxon>Pucciniales</taxon>
        <taxon>Pucciniaceae</taxon>
        <taxon>Puccinia</taxon>
    </lineage>
</organism>
<evidence type="ECO:0008006" key="4">
    <source>
        <dbReference type="Google" id="ProtNLM"/>
    </source>
</evidence>
<reference evidence="2 3" key="1">
    <citation type="submission" date="2015-08" db="EMBL/GenBank/DDBJ databases">
        <title>Next Generation Sequencing and Analysis of the Genome of Puccinia sorghi L Schw, the Causal Agent of Maize Common Rust.</title>
        <authorList>
            <person name="Rochi L."/>
            <person name="Burguener G."/>
            <person name="Darino M."/>
            <person name="Turjanski A."/>
            <person name="Kreff E."/>
            <person name="Dieguez M.J."/>
            <person name="Sacco F."/>
        </authorList>
    </citation>
    <scope>NUCLEOTIDE SEQUENCE [LARGE SCALE GENOMIC DNA]</scope>
    <source>
        <strain evidence="2 3">RO10H11247</strain>
    </source>
</reference>
<keyword evidence="3" id="KW-1185">Reference proteome</keyword>
<dbReference type="AlphaFoldDB" id="A0A0L6VBI0"/>
<dbReference type="VEuPathDB" id="FungiDB:VP01_2043g5"/>
<feature type="region of interest" description="Disordered" evidence="1">
    <location>
        <begin position="260"/>
        <end position="342"/>
    </location>
</feature>
<feature type="compositionally biased region" description="Polar residues" evidence="1">
    <location>
        <begin position="322"/>
        <end position="342"/>
    </location>
</feature>
<proteinExistence type="predicted"/>
<evidence type="ECO:0000313" key="3">
    <source>
        <dbReference type="Proteomes" id="UP000037035"/>
    </source>
</evidence>
<protein>
    <recommendedName>
        <fullName evidence="4">Developmental regulatory protein wetA</fullName>
    </recommendedName>
</protein>
<name>A0A0L6VBI0_9BASI</name>
<feature type="compositionally biased region" description="Polar residues" evidence="1">
    <location>
        <begin position="260"/>
        <end position="310"/>
    </location>
</feature>
<feature type="region of interest" description="Disordered" evidence="1">
    <location>
        <begin position="190"/>
        <end position="246"/>
    </location>
</feature>
<dbReference type="OrthoDB" id="2575228at2759"/>
<feature type="compositionally biased region" description="Polar residues" evidence="1">
    <location>
        <begin position="217"/>
        <end position="246"/>
    </location>
</feature>
<dbReference type="STRING" id="27349.A0A0L6VBI0"/>
<feature type="compositionally biased region" description="Basic residues" evidence="1">
    <location>
        <begin position="403"/>
        <end position="412"/>
    </location>
</feature>
<evidence type="ECO:0000313" key="2">
    <source>
        <dbReference type="EMBL" id="KNZ57902.1"/>
    </source>
</evidence>
<feature type="region of interest" description="Disordered" evidence="1">
    <location>
        <begin position="360"/>
        <end position="412"/>
    </location>
</feature>
<gene>
    <name evidence="2" type="ORF">VP01_2043g5</name>
</gene>
<feature type="compositionally biased region" description="Low complexity" evidence="1">
    <location>
        <begin position="390"/>
        <end position="400"/>
    </location>
</feature>
<accession>A0A0L6VBI0</accession>
<dbReference type="Proteomes" id="UP000037035">
    <property type="component" value="Unassembled WGS sequence"/>
</dbReference>
<comment type="caution">
    <text evidence="2">The sequence shown here is derived from an EMBL/GenBank/DDBJ whole genome shotgun (WGS) entry which is preliminary data.</text>
</comment>
<dbReference type="EMBL" id="LAVV01006886">
    <property type="protein sequence ID" value="KNZ57902.1"/>
    <property type="molecule type" value="Genomic_DNA"/>
</dbReference>
<evidence type="ECO:0000256" key="1">
    <source>
        <dbReference type="SAM" id="MobiDB-lite"/>
    </source>
</evidence>